<gene>
    <name evidence="1" type="ORF">RCL2_002856800</name>
</gene>
<name>A0A8H3R3N6_9GLOM</name>
<organism evidence="1 2">
    <name type="scientific">Rhizophagus clarus</name>
    <dbReference type="NCBI Taxonomy" id="94130"/>
    <lineage>
        <taxon>Eukaryota</taxon>
        <taxon>Fungi</taxon>
        <taxon>Fungi incertae sedis</taxon>
        <taxon>Mucoromycota</taxon>
        <taxon>Glomeromycotina</taxon>
        <taxon>Glomeromycetes</taxon>
        <taxon>Glomerales</taxon>
        <taxon>Glomeraceae</taxon>
        <taxon>Rhizophagus</taxon>
    </lineage>
</organism>
<sequence length="80" mass="9242">MVPLHEPDLGLSDLHSDTLDELTLIFKRYRESDFIVSKILTSNLLKYPKLDICFIVIELNLLSPSTTFFARMNILLKIMS</sequence>
<dbReference type="AlphaFoldDB" id="A0A8H3R3N6"/>
<reference evidence="1" key="1">
    <citation type="submission" date="2019-10" db="EMBL/GenBank/DDBJ databases">
        <title>Conservation and host-specific expression of non-tandemly repeated heterogenous ribosome RNA gene in arbuscular mycorrhizal fungi.</title>
        <authorList>
            <person name="Maeda T."/>
            <person name="Kobayashi Y."/>
            <person name="Nakagawa T."/>
            <person name="Ezawa T."/>
            <person name="Yamaguchi K."/>
            <person name="Bino T."/>
            <person name="Nishimoto Y."/>
            <person name="Shigenobu S."/>
            <person name="Kawaguchi M."/>
        </authorList>
    </citation>
    <scope>NUCLEOTIDE SEQUENCE</scope>
    <source>
        <strain evidence="1">HR1</strain>
    </source>
</reference>
<dbReference type="Proteomes" id="UP000615446">
    <property type="component" value="Unassembled WGS sequence"/>
</dbReference>
<evidence type="ECO:0000313" key="1">
    <source>
        <dbReference type="EMBL" id="GET02187.1"/>
    </source>
</evidence>
<dbReference type="EMBL" id="BLAL01000304">
    <property type="protein sequence ID" value="GET02187.1"/>
    <property type="molecule type" value="Genomic_DNA"/>
</dbReference>
<evidence type="ECO:0000313" key="2">
    <source>
        <dbReference type="Proteomes" id="UP000615446"/>
    </source>
</evidence>
<protein>
    <submittedName>
        <fullName evidence="1">Uncharacterized protein</fullName>
    </submittedName>
</protein>
<proteinExistence type="predicted"/>
<comment type="caution">
    <text evidence="1">The sequence shown here is derived from an EMBL/GenBank/DDBJ whole genome shotgun (WGS) entry which is preliminary data.</text>
</comment>
<accession>A0A8H3R3N6</accession>